<dbReference type="RefSeq" id="WP_131863868.1">
    <property type="nucleotide sequence ID" value="NZ_SMCR01000001.1"/>
</dbReference>
<organism evidence="1 2">
    <name type="scientific">Biostraticola tofi</name>
    <dbReference type="NCBI Taxonomy" id="466109"/>
    <lineage>
        <taxon>Bacteria</taxon>
        <taxon>Pseudomonadati</taxon>
        <taxon>Pseudomonadota</taxon>
        <taxon>Gammaproteobacteria</taxon>
        <taxon>Enterobacterales</taxon>
        <taxon>Bruguierivoracaceae</taxon>
        <taxon>Biostraticola</taxon>
    </lineage>
</organism>
<evidence type="ECO:0000313" key="1">
    <source>
        <dbReference type="EMBL" id="TCW00305.1"/>
    </source>
</evidence>
<comment type="caution">
    <text evidence="1">The sequence shown here is derived from an EMBL/GenBank/DDBJ whole genome shotgun (WGS) entry which is preliminary data.</text>
</comment>
<dbReference type="Proteomes" id="UP000295719">
    <property type="component" value="Unassembled WGS sequence"/>
</dbReference>
<reference evidence="1 2" key="1">
    <citation type="submission" date="2019-03" db="EMBL/GenBank/DDBJ databases">
        <title>Genomic Encyclopedia of Type Strains, Phase IV (KMG-IV): sequencing the most valuable type-strain genomes for metagenomic binning, comparative biology and taxonomic classification.</title>
        <authorList>
            <person name="Goeker M."/>
        </authorList>
    </citation>
    <scope>NUCLEOTIDE SEQUENCE [LARGE SCALE GENOMIC DNA]</scope>
    <source>
        <strain evidence="1 2">DSM 19580</strain>
    </source>
</reference>
<dbReference type="Gene3D" id="3.10.670.10">
    <property type="entry name" value="Secreted effector protein ssei"/>
    <property type="match status" value="1"/>
</dbReference>
<evidence type="ECO:0000313" key="2">
    <source>
        <dbReference type="Proteomes" id="UP000295719"/>
    </source>
</evidence>
<protein>
    <submittedName>
        <fullName evidence="1">Uncharacterized protein</fullName>
    </submittedName>
</protein>
<sequence length="1935" mass="217645">MVINVCNSKHGAPSDKNDRFIRENKKKSKTIRYVHNSMALIAGEKNNAPSPMTRINIDQKANSDCHPSCTISQASVLSGTAFWLKRMALSIIGVCSLGSFRQVLSVQNVMGQRENWLDDLSPAERQEAENILFTINSTRNAEPETTGFRTDNFIAAAIKTIAHFGIPLLNFDNNGSSSNAVLPWRTPDVLPGSPHFVHHGVTLPSSAYVRKDNISSVSHKKTRSVHRFKRESRIQDEINPPCKKNIDQSSFWSQVADNIEQFWSVERTLKRLTNQAPEKPLATVAGPKSNHTQARGLHLKDGNERHRLMHTFGLSDEFPLDQHAISMEYIDRILNTELLTSFGFMLSQQDYNTSIPVVINRITATDADHSIEPPVVAWQGKCTIRELLLNEPIKKLRMMNGASEIDYQYLLSPTTKVPGMADNFIFDIQFIANGGVVDIDKSLHQMLDNIKADKNINDAFITMAKNRFASAFLPYLIYRNKDGSKLPLINDWLSGNLTESLLGVYVGKHCIMVPNVIAITQPTGGYLVSISTGEVYLWEPDDDSETLKNFINYHLSIKNADMFNKAEKVFEFTVDGREIYSHYCFLCPNNIWQKLRDEVYRTAHEHLAYFDAGQPLHLKKTPIINRQRTVTSAATVIMLLSLFKEGASEAGCASLLMSNLMLGASMTAFDVATAVTTENHSQRSRAWKSALSNFVLTMLCGGVDAYSFLKFFRQEQHAGLLELADFIKEKIAEGLSDVELELTSASLIFSDAKNRFLHLIRTLTGSRLPHFESDNKSMEAMVKMMTVAGLTTRPLGGTLHNLAEVNDHFGEMVAVTGLSQIRDLDFGYQFAVTELENENVIIMMISLGHGSLAGYDLGLLTDSAELQRGWQYIRYNKIILENNLCKLSDGRHARLWRQSTTPSILADFKPPDAYLITSLSTKFSRRCADLKKIYRPTVVFSKALKFTSGQGFNNVHHRVLYLWNREGRMHQQVFNLITAKKAGVLYILDPMSEERTVVSSGVLTHAGIYENQDWVQGIESLQSHYLIRYNDFPNFIPSEGTDAYYWRPDNDRWLITPPELVDAEPLTYTNIVNYSLHHSADMLSSRQRQLDNALRKAIIKQWSGGDNFDFIYHVLHQAGVINKNAMSLQQRFAATDPIIALRLLAYDFERITTLDDLLRVQPGMLVSFTKTTESSKGVVMLSMGNGRFACRDHRLLNPAFHQEPRILVAEQLGTFSQSLLQTDNGPDLFIVEKALPWEGKHRTLEFMATELGTDHHRYQNSHRFVFDLLLSTNSLVPQQATALASAVDTLLSELQLGMFSRVKMDKFLANSVSIYRMSDFKRIELGKLVILIGDPLPFHMMISLGNNRFAGVGNQLINNALKAEDIIVSAETLGYFEAGQLQIGDQSFKIYTGDANLPGTRIGALLGPDSQVRLIGDGSTRLRLKIKAHGALSSVNHYDGCELADIVQGLYITGRDVGRVSSIELVSCYGALGGEQSTAQILADRLGLPVESYRGIINDITAQRREFGVQVLPHANWGRERIMQNERWHLRIHNAVEVICRNWQKLAARRKSRESDDAILFELVIVDIISFLRGKLSAADFMQRQPNYSSLEVLLTSSRIMHAVDNPESMKGALMALLYGTEKMANGFAAYLIEQDANAEALTVHSHLDGDSLCEEVIWSQPHPDDLPIHTLGPFIALKPLIAHDQIFITQKDWSGHSSEAYLITVGELCHKEQDWPIMLANFFIGHVKSKTVMIGYDNTKSDSHKTDDSANLFYIKNASKNNFDLQIVLNPIRPDSGDYSLADFQAYDPGKGLLQFVTPSEAFDFNFNDFNKAIRISDFLANKTLNTADDKPSVRPTKYHFHGHWRFIIEIMEQGERMILLQRTIPEAIAESEETLAFYLATEINKYTALIKVGVKQGNQITPALSATANEVFIHPLHTNTSWIMLKVLVDYRK</sequence>
<keyword evidence="2" id="KW-1185">Reference proteome</keyword>
<proteinExistence type="predicted"/>
<name>A0A4R3Z727_9GAMM</name>
<accession>A0A4R3Z727</accession>
<dbReference type="OrthoDB" id="6510347at2"/>
<dbReference type="EMBL" id="SMCR01000001">
    <property type="protein sequence ID" value="TCW00305.1"/>
    <property type="molecule type" value="Genomic_DNA"/>
</dbReference>
<gene>
    <name evidence="1" type="ORF">EDC52_101654</name>
</gene>